<dbReference type="Pfam" id="PF15320">
    <property type="entry name" value="RAM"/>
    <property type="match status" value="1"/>
</dbReference>
<accession>A0A6P8P695</accession>
<dbReference type="OrthoDB" id="5875297at2759"/>
<evidence type="ECO:0000313" key="6">
    <source>
        <dbReference type="RefSeq" id="XP_033776400.1"/>
    </source>
</evidence>
<dbReference type="RefSeq" id="XP_033776400.1">
    <property type="nucleotide sequence ID" value="XM_033920509.1"/>
</dbReference>
<dbReference type="CTD" id="83640"/>
<evidence type="ECO:0000256" key="4">
    <source>
        <dbReference type="SAM" id="MobiDB-lite"/>
    </source>
</evidence>
<sequence>MTTTTDAIPDFEEMFSHRFTADDQEFQEYLKRPADPPPVVEEWRNRSGGNQRHRDNRFQDRQYRERGERHDRSQNYRSGRQWQGRGWENNHNQYRRGQSYPSYGQHSYYAYNRQNPYRD</sequence>
<proteinExistence type="inferred from homology"/>
<dbReference type="InterPro" id="IPR028271">
    <property type="entry name" value="RAMAC"/>
</dbReference>
<feature type="compositionally biased region" description="Basic and acidic residues" evidence="4">
    <location>
        <begin position="52"/>
        <end position="74"/>
    </location>
</feature>
<dbReference type="GO" id="GO:0003723">
    <property type="term" value="F:RNA binding"/>
    <property type="evidence" value="ECO:0007669"/>
    <property type="project" value="InterPro"/>
</dbReference>
<protein>
    <submittedName>
        <fullName evidence="6">RNA guanine-N7 methyltransferase activating subunit</fullName>
    </submittedName>
</protein>
<keyword evidence="6" id="KW-0808">Transferase</keyword>
<dbReference type="GO" id="GO:0031533">
    <property type="term" value="C:mRNA capping enzyme complex"/>
    <property type="evidence" value="ECO:0007669"/>
    <property type="project" value="InterPro"/>
</dbReference>
<dbReference type="Proteomes" id="UP000515159">
    <property type="component" value="Chromosome 14"/>
</dbReference>
<evidence type="ECO:0000256" key="3">
    <source>
        <dbReference type="ARBA" id="ARBA00034716"/>
    </source>
</evidence>
<name>A0A6P8P695_GEOSA</name>
<dbReference type="AlphaFoldDB" id="A0A6P8P695"/>
<reference evidence="6" key="1">
    <citation type="submission" date="2025-08" db="UniProtKB">
        <authorList>
            <consortium name="RefSeq"/>
        </authorList>
    </citation>
    <scope>IDENTIFICATION</scope>
</reference>
<dbReference type="InParanoid" id="A0A6P8P695"/>
<dbReference type="PANTHER" id="PTHR48168:SF1">
    <property type="entry name" value="RNA GUANINE-N7 METHYLTRANSFERASE ACTIVATING SUBUNIT-RELATED"/>
    <property type="match status" value="1"/>
</dbReference>
<keyword evidence="2" id="KW-0539">Nucleus</keyword>
<dbReference type="PANTHER" id="PTHR48168">
    <property type="entry name" value="RNA GUANINE-7 METHYLTRANSFERASE-ACTIVATING SUBUNIT-LIKE (PSEUDOGENE)-RELATED"/>
    <property type="match status" value="1"/>
</dbReference>
<organism evidence="5 6">
    <name type="scientific">Geotrypetes seraphini</name>
    <name type="common">Gaboon caecilian</name>
    <name type="synonym">Caecilia seraphini</name>
    <dbReference type="NCBI Taxonomy" id="260995"/>
    <lineage>
        <taxon>Eukaryota</taxon>
        <taxon>Metazoa</taxon>
        <taxon>Chordata</taxon>
        <taxon>Craniata</taxon>
        <taxon>Vertebrata</taxon>
        <taxon>Euteleostomi</taxon>
        <taxon>Amphibia</taxon>
        <taxon>Gymnophiona</taxon>
        <taxon>Geotrypetes</taxon>
    </lineage>
</organism>
<feature type="compositionally biased region" description="Polar residues" evidence="4">
    <location>
        <begin position="89"/>
        <end position="105"/>
    </location>
</feature>
<dbReference type="KEGG" id="gsh:117348405"/>
<evidence type="ECO:0000256" key="1">
    <source>
        <dbReference type="ARBA" id="ARBA00004123"/>
    </source>
</evidence>
<evidence type="ECO:0000313" key="5">
    <source>
        <dbReference type="Proteomes" id="UP000515159"/>
    </source>
</evidence>
<dbReference type="GO" id="GO:0008168">
    <property type="term" value="F:methyltransferase activity"/>
    <property type="evidence" value="ECO:0007669"/>
    <property type="project" value="UniProtKB-KW"/>
</dbReference>
<comment type="subcellular location">
    <subcellularLocation>
        <location evidence="1">Nucleus</location>
    </subcellularLocation>
</comment>
<feature type="region of interest" description="Disordered" evidence="4">
    <location>
        <begin position="30"/>
        <end position="119"/>
    </location>
</feature>
<evidence type="ECO:0000256" key="2">
    <source>
        <dbReference type="ARBA" id="ARBA00023242"/>
    </source>
</evidence>
<dbReference type="FunCoup" id="A0A6P8P695">
    <property type="interactions" value="968"/>
</dbReference>
<dbReference type="GO" id="GO:0106005">
    <property type="term" value="P:RNA 5'-cap (guanine-N7)-methylation"/>
    <property type="evidence" value="ECO:0007669"/>
    <property type="project" value="InterPro"/>
</dbReference>
<dbReference type="GeneID" id="117348405"/>
<gene>
    <name evidence="6" type="primary">RAMAC</name>
</gene>
<keyword evidence="5" id="KW-1185">Reference proteome</keyword>
<keyword evidence="6" id="KW-0489">Methyltransferase</keyword>
<comment type="similarity">
    <text evidence="3">Belongs to the RAM family.</text>
</comment>